<dbReference type="PANTHER" id="PTHR21485">
    <property type="entry name" value="HAD SUPERFAMILY MEMBERS CMAS AND KDSC"/>
    <property type="match status" value="1"/>
</dbReference>
<evidence type="ECO:0000256" key="10">
    <source>
        <dbReference type="ARBA" id="ARBA00022985"/>
    </source>
</evidence>
<dbReference type="NCBIfam" id="TIGR01670">
    <property type="entry name" value="KdsC-phosphatas"/>
    <property type="match status" value="1"/>
</dbReference>
<dbReference type="InterPro" id="IPR010023">
    <property type="entry name" value="KdsC_fam"/>
</dbReference>
<sequence length="186" mass="19762">MSTSTLYAELAQRLLNIKLLVLDVDGVMTDGGLTIGDDGQEYKTFHAHDGLGMKLLKATGVELAIITGRTSNVVKKRAESTGVGHFYQGAEDKLAAFNELIAKCNLQASQCAFMGDDVVDLPPMLKSGLAIAVPAAPTLVLKHAHYVTKKSGGAGAVREVCELIMQAQGTFDSQMAQFLTQAHIAN</sequence>
<keyword evidence="8 12" id="KW-0378">Hydrolase</keyword>
<comment type="caution">
    <text evidence="12">The sequence shown here is derived from an EMBL/GenBank/DDBJ whole genome shotgun (WGS) entry which is preliminary data.</text>
</comment>
<evidence type="ECO:0000256" key="5">
    <source>
        <dbReference type="ARBA" id="ARBA00013066"/>
    </source>
</evidence>
<dbReference type="SFLD" id="SFLDS00003">
    <property type="entry name" value="Haloacid_Dehalogenase"/>
    <property type="match status" value="1"/>
</dbReference>
<dbReference type="PIRSF" id="PIRSF006118">
    <property type="entry name" value="KDO8-P_Ptase"/>
    <property type="match status" value="1"/>
</dbReference>
<comment type="cofactor">
    <cofactor evidence="2">
        <name>Mg(2+)</name>
        <dbReference type="ChEBI" id="CHEBI:18420"/>
    </cofactor>
</comment>
<organism evidence="12">
    <name type="scientific">mine drainage metagenome</name>
    <dbReference type="NCBI Taxonomy" id="410659"/>
    <lineage>
        <taxon>unclassified sequences</taxon>
        <taxon>metagenomes</taxon>
        <taxon>ecological metagenomes</taxon>
    </lineage>
</organism>
<evidence type="ECO:0000313" key="12">
    <source>
        <dbReference type="EMBL" id="OIR02504.1"/>
    </source>
</evidence>
<dbReference type="InterPro" id="IPR023214">
    <property type="entry name" value="HAD_sf"/>
</dbReference>
<dbReference type="GO" id="GO:0009103">
    <property type="term" value="P:lipopolysaccharide biosynthetic process"/>
    <property type="evidence" value="ECO:0007669"/>
    <property type="project" value="UniProtKB-KW"/>
</dbReference>
<evidence type="ECO:0000256" key="7">
    <source>
        <dbReference type="ARBA" id="ARBA00022723"/>
    </source>
</evidence>
<comment type="subunit">
    <text evidence="4">Homotetramer.</text>
</comment>
<keyword evidence="9" id="KW-0460">Magnesium</keyword>
<keyword evidence="10" id="KW-0448">Lipopolysaccharide biosynthesis</keyword>
<dbReference type="Gene3D" id="3.40.50.1000">
    <property type="entry name" value="HAD superfamily/HAD-like"/>
    <property type="match status" value="1"/>
</dbReference>
<dbReference type="GO" id="GO:0046872">
    <property type="term" value="F:metal ion binding"/>
    <property type="evidence" value="ECO:0007669"/>
    <property type="project" value="UniProtKB-KW"/>
</dbReference>
<dbReference type="FunFam" id="3.40.50.1000:FF:000029">
    <property type="entry name" value="3-deoxy-D-manno-octulosonate 8-phosphate phosphatase KdsC"/>
    <property type="match status" value="1"/>
</dbReference>
<dbReference type="AlphaFoldDB" id="A0A1J5SEN3"/>
<evidence type="ECO:0000256" key="2">
    <source>
        <dbReference type="ARBA" id="ARBA00001946"/>
    </source>
</evidence>
<dbReference type="InterPro" id="IPR006549">
    <property type="entry name" value="HAD-SF_hydro_IIIA"/>
</dbReference>
<protein>
    <recommendedName>
        <fullName evidence="6">3-deoxy-D-manno-octulosonate 8-phosphate phosphatase KdsC</fullName>
        <ecNumber evidence="5">3.1.3.45</ecNumber>
    </recommendedName>
    <alternativeName>
        <fullName evidence="11">KDO 8-P phosphatase</fullName>
    </alternativeName>
</protein>
<dbReference type="PANTHER" id="PTHR21485:SF6">
    <property type="entry name" value="N-ACYLNEURAMINATE CYTIDYLYLTRANSFERASE-RELATED"/>
    <property type="match status" value="1"/>
</dbReference>
<dbReference type="SFLD" id="SFLDG01138">
    <property type="entry name" value="C1.6.2:_Deoxy-d-mannose-octulo"/>
    <property type="match status" value="1"/>
</dbReference>
<dbReference type="CDD" id="cd01630">
    <property type="entry name" value="HAD_KDO-like"/>
    <property type="match status" value="1"/>
</dbReference>
<dbReference type="SUPFAM" id="SSF56784">
    <property type="entry name" value="HAD-like"/>
    <property type="match status" value="1"/>
</dbReference>
<evidence type="ECO:0000256" key="3">
    <source>
        <dbReference type="ARBA" id="ARBA00005893"/>
    </source>
</evidence>
<dbReference type="GO" id="GO:0008781">
    <property type="term" value="F:N-acylneuraminate cytidylyltransferase activity"/>
    <property type="evidence" value="ECO:0007669"/>
    <property type="project" value="TreeGrafter"/>
</dbReference>
<comment type="similarity">
    <text evidence="3">Belongs to the KdsC family.</text>
</comment>
<proteinExistence type="inferred from homology"/>
<evidence type="ECO:0000256" key="8">
    <source>
        <dbReference type="ARBA" id="ARBA00022801"/>
    </source>
</evidence>
<comment type="catalytic activity">
    <reaction evidence="1">
        <text>3-deoxy-alpha-D-manno-2-octulosonate-8-phosphate + H2O = 3-deoxy-alpha-D-manno-oct-2-ulosonate + phosphate</text>
        <dbReference type="Rhea" id="RHEA:11500"/>
        <dbReference type="ChEBI" id="CHEBI:15377"/>
        <dbReference type="ChEBI" id="CHEBI:43474"/>
        <dbReference type="ChEBI" id="CHEBI:85985"/>
        <dbReference type="ChEBI" id="CHEBI:85986"/>
        <dbReference type="EC" id="3.1.3.45"/>
    </reaction>
</comment>
<dbReference type="NCBIfam" id="TIGR01662">
    <property type="entry name" value="HAD-SF-IIIA"/>
    <property type="match status" value="1"/>
</dbReference>
<dbReference type="InterPro" id="IPR050793">
    <property type="entry name" value="CMP-NeuNAc_synthase"/>
</dbReference>
<keyword evidence="7" id="KW-0479">Metal-binding</keyword>
<dbReference type="EMBL" id="MLJW01000074">
    <property type="protein sequence ID" value="OIR02504.1"/>
    <property type="molecule type" value="Genomic_DNA"/>
</dbReference>
<dbReference type="Pfam" id="PF00702">
    <property type="entry name" value="Hydrolase"/>
    <property type="match status" value="1"/>
</dbReference>
<dbReference type="GO" id="GO:0019143">
    <property type="term" value="F:3-deoxy-manno-octulosonate-8-phosphatase activity"/>
    <property type="evidence" value="ECO:0007669"/>
    <property type="project" value="UniProtKB-EC"/>
</dbReference>
<evidence type="ECO:0000256" key="1">
    <source>
        <dbReference type="ARBA" id="ARBA00000898"/>
    </source>
</evidence>
<gene>
    <name evidence="12" type="primary">kdsC_5</name>
    <name evidence="12" type="ORF">GALL_154550</name>
</gene>
<dbReference type="InterPro" id="IPR036412">
    <property type="entry name" value="HAD-like_sf"/>
</dbReference>
<evidence type="ECO:0000256" key="9">
    <source>
        <dbReference type="ARBA" id="ARBA00022842"/>
    </source>
</evidence>
<dbReference type="SFLD" id="SFLDG01136">
    <property type="entry name" value="C1.6:_Phosphoserine_Phosphatas"/>
    <property type="match status" value="1"/>
</dbReference>
<accession>A0A1J5SEN3</accession>
<evidence type="ECO:0000256" key="11">
    <source>
        <dbReference type="ARBA" id="ARBA00031051"/>
    </source>
</evidence>
<reference evidence="12" key="1">
    <citation type="submission" date="2016-10" db="EMBL/GenBank/DDBJ databases">
        <title>Sequence of Gallionella enrichment culture.</title>
        <authorList>
            <person name="Poehlein A."/>
            <person name="Muehling M."/>
            <person name="Daniel R."/>
        </authorList>
    </citation>
    <scope>NUCLEOTIDE SEQUENCE</scope>
</reference>
<dbReference type="EC" id="3.1.3.45" evidence="5"/>
<evidence type="ECO:0000256" key="4">
    <source>
        <dbReference type="ARBA" id="ARBA00011881"/>
    </source>
</evidence>
<evidence type="ECO:0000256" key="6">
    <source>
        <dbReference type="ARBA" id="ARBA00020092"/>
    </source>
</evidence>
<name>A0A1J5SEN3_9ZZZZ</name>